<keyword evidence="5" id="KW-1185">Reference proteome</keyword>
<feature type="domain" description="N-acetyltransferase" evidence="3">
    <location>
        <begin position="3"/>
        <end position="146"/>
    </location>
</feature>
<evidence type="ECO:0000313" key="5">
    <source>
        <dbReference type="Proteomes" id="UP001174932"/>
    </source>
</evidence>
<protein>
    <submittedName>
        <fullName evidence="4">GNAT family N-acetyltransferase</fullName>
    </submittedName>
</protein>
<comment type="caution">
    <text evidence="4">The sequence shown here is derived from an EMBL/GenBank/DDBJ whole genome shotgun (WGS) entry which is preliminary data.</text>
</comment>
<evidence type="ECO:0000256" key="1">
    <source>
        <dbReference type="ARBA" id="ARBA00022679"/>
    </source>
</evidence>
<dbReference type="Proteomes" id="UP001174932">
    <property type="component" value="Unassembled WGS sequence"/>
</dbReference>
<gene>
    <name evidence="4" type="ORF">Q4481_09655</name>
</gene>
<name>A0ABT8YLV2_9HYPH</name>
<dbReference type="InterPro" id="IPR050832">
    <property type="entry name" value="Bact_Acetyltransf"/>
</dbReference>
<dbReference type="CDD" id="cd04301">
    <property type="entry name" value="NAT_SF"/>
    <property type="match status" value="1"/>
</dbReference>
<dbReference type="PROSITE" id="PS51186">
    <property type="entry name" value="GNAT"/>
    <property type="match status" value="1"/>
</dbReference>
<sequence length="146" mass="15836">MTTTIRTAEASDLGAILSLYAEFNPDDPALDPAVAATTFDDILNRKGVDLLLARRDGVPAGSLTLIVIPNLTRSARPYAFLENVVTAKAHRRTGIGRALIAEAVARAQQANCYKLMLLTGLDNPAVHAFYQETGFQRAKAGFEMRF</sequence>
<dbReference type="RefSeq" id="WP_304376149.1">
    <property type="nucleotide sequence ID" value="NZ_JAUOZU010000007.1"/>
</dbReference>
<dbReference type="Gene3D" id="3.40.630.30">
    <property type="match status" value="1"/>
</dbReference>
<dbReference type="SUPFAM" id="SSF55729">
    <property type="entry name" value="Acyl-CoA N-acyltransferases (Nat)"/>
    <property type="match status" value="1"/>
</dbReference>
<dbReference type="PANTHER" id="PTHR43877">
    <property type="entry name" value="AMINOALKYLPHOSPHONATE N-ACETYLTRANSFERASE-RELATED-RELATED"/>
    <property type="match status" value="1"/>
</dbReference>
<keyword evidence="2" id="KW-0012">Acyltransferase</keyword>
<organism evidence="4 5">
    <name type="scientific">Rhizobium alvei</name>
    <dbReference type="NCBI Taxonomy" id="1132659"/>
    <lineage>
        <taxon>Bacteria</taxon>
        <taxon>Pseudomonadati</taxon>
        <taxon>Pseudomonadota</taxon>
        <taxon>Alphaproteobacteria</taxon>
        <taxon>Hyphomicrobiales</taxon>
        <taxon>Rhizobiaceae</taxon>
        <taxon>Rhizobium/Agrobacterium group</taxon>
        <taxon>Rhizobium</taxon>
    </lineage>
</organism>
<dbReference type="InterPro" id="IPR016181">
    <property type="entry name" value="Acyl_CoA_acyltransferase"/>
</dbReference>
<evidence type="ECO:0000259" key="3">
    <source>
        <dbReference type="PROSITE" id="PS51186"/>
    </source>
</evidence>
<reference evidence="4" key="1">
    <citation type="journal article" date="2015" name="Int. J. Syst. Evol. Microbiol.">
        <title>Rhizobium alvei sp. nov., isolated from a freshwater river.</title>
        <authorList>
            <person name="Sheu S.Y."/>
            <person name="Huang H.W."/>
            <person name="Young C.C."/>
            <person name="Chen W.M."/>
        </authorList>
    </citation>
    <scope>NUCLEOTIDE SEQUENCE</scope>
    <source>
        <strain evidence="4">TNR-22</strain>
    </source>
</reference>
<dbReference type="Pfam" id="PF00583">
    <property type="entry name" value="Acetyltransf_1"/>
    <property type="match status" value="1"/>
</dbReference>
<evidence type="ECO:0000256" key="2">
    <source>
        <dbReference type="ARBA" id="ARBA00023315"/>
    </source>
</evidence>
<accession>A0ABT8YLV2</accession>
<evidence type="ECO:0000313" key="4">
    <source>
        <dbReference type="EMBL" id="MDO6964222.1"/>
    </source>
</evidence>
<proteinExistence type="predicted"/>
<reference evidence="4" key="2">
    <citation type="submission" date="2023-07" db="EMBL/GenBank/DDBJ databases">
        <authorList>
            <person name="Shen H."/>
        </authorList>
    </citation>
    <scope>NUCLEOTIDE SEQUENCE</scope>
    <source>
        <strain evidence="4">TNR-22</strain>
    </source>
</reference>
<dbReference type="InterPro" id="IPR000182">
    <property type="entry name" value="GNAT_dom"/>
</dbReference>
<keyword evidence="1" id="KW-0808">Transferase</keyword>
<dbReference type="EMBL" id="JAUOZU010000007">
    <property type="protein sequence ID" value="MDO6964222.1"/>
    <property type="molecule type" value="Genomic_DNA"/>
</dbReference>